<dbReference type="Gene3D" id="3.30.420.40">
    <property type="match status" value="2"/>
</dbReference>
<keyword evidence="2" id="KW-1185">Reference proteome</keyword>
<gene>
    <name evidence="1" type="ORF">A7U60_g7645</name>
</gene>
<dbReference type="SUPFAM" id="SSF53067">
    <property type="entry name" value="Actin-like ATPase domain"/>
    <property type="match status" value="1"/>
</dbReference>
<dbReference type="OrthoDB" id="2963168at2759"/>
<accession>A0A9Q5N9E6</accession>
<reference evidence="1" key="1">
    <citation type="submission" date="2016-06" db="EMBL/GenBank/DDBJ databases">
        <title>Draft Genome sequence of the fungus Inonotus baumii.</title>
        <authorList>
            <person name="Zhu H."/>
            <person name="Lin W."/>
        </authorList>
    </citation>
    <scope>NUCLEOTIDE SEQUENCE</scope>
    <source>
        <strain evidence="1">821</strain>
    </source>
</reference>
<dbReference type="Proteomes" id="UP000757232">
    <property type="component" value="Unassembled WGS sequence"/>
</dbReference>
<dbReference type="InterPro" id="IPR043129">
    <property type="entry name" value="ATPase_NBD"/>
</dbReference>
<name>A0A9Q5N9E6_SANBA</name>
<organism evidence="1 2">
    <name type="scientific">Sanghuangporus baumii</name>
    <name type="common">Phellinus baumii</name>
    <dbReference type="NCBI Taxonomy" id="108892"/>
    <lineage>
        <taxon>Eukaryota</taxon>
        <taxon>Fungi</taxon>
        <taxon>Dikarya</taxon>
        <taxon>Basidiomycota</taxon>
        <taxon>Agaricomycotina</taxon>
        <taxon>Agaricomycetes</taxon>
        <taxon>Hymenochaetales</taxon>
        <taxon>Hymenochaetaceae</taxon>
        <taxon>Sanghuangporus</taxon>
    </lineage>
</organism>
<evidence type="ECO:0000313" key="2">
    <source>
        <dbReference type="Proteomes" id="UP000757232"/>
    </source>
</evidence>
<dbReference type="Gene3D" id="3.90.640.10">
    <property type="entry name" value="Actin, Chain A, domain 4"/>
    <property type="match status" value="1"/>
</dbReference>
<sequence length="522" mass="58586">MDLTTNSSLASMFTDQTSGDSKIPSIMYYGEGMEMKAAGATAATEDTDVEAECEGWLKVQYFKMHMRPAAECEGWLKVQYFKMYMRPAGMTIDTKGLEISPLPQSMTPTTVMGDFLGYLYSETVKYIRIHHSNSADLLKSVKDRIKFVLSHPNGWAGLPQQRMREAAVLGKLVKDSEEARAKISFVSEGEASALSCLAGGFCPPNLDRGYRFMIADLGGGTLDMTSYEVTNSSPLCLKELTSSDCQFAGSVFVNNSARNLVQKLLRGSQYDNPEILKEAIDDHFETSTKRQFKDERKISWLRVGNRDENNARLGVRQGRLRIDGKDVASCFERSISEALKMIKAQIARCGGKSMPVWLVGGFAASDWLFLKLEDALRSDGVEIRRPTAIDLSKAVAHGNVLYSLENIVSSRVTRCTYGLVCSTAYDKNDSQHRRRKHLQYTNLKGQLMMPGKFDIIVKKLMMPGKFDIIVKKNNEVKEASRFSRSYHSLVEDISSARRIKTRIHSFADEDPVPKWYDENEGM</sequence>
<dbReference type="EMBL" id="LNZH02000210">
    <property type="protein sequence ID" value="OCB85339.1"/>
    <property type="molecule type" value="Genomic_DNA"/>
</dbReference>
<protein>
    <submittedName>
        <fullName evidence="1">Uncharacterized protein</fullName>
    </submittedName>
</protein>
<dbReference type="PANTHER" id="PTHR14187">
    <property type="entry name" value="ALPHA KINASE/ELONGATION FACTOR 2 KINASE"/>
    <property type="match status" value="1"/>
</dbReference>
<dbReference type="PANTHER" id="PTHR14187:SF5">
    <property type="entry name" value="HEAT SHOCK 70 KDA PROTEIN 12A"/>
    <property type="match status" value="1"/>
</dbReference>
<evidence type="ECO:0000313" key="1">
    <source>
        <dbReference type="EMBL" id="OCB85339.1"/>
    </source>
</evidence>
<dbReference type="CDD" id="cd10170">
    <property type="entry name" value="ASKHA_NBD_HSP70"/>
    <property type="match status" value="1"/>
</dbReference>
<comment type="caution">
    <text evidence="1">The sequence shown here is derived from an EMBL/GenBank/DDBJ whole genome shotgun (WGS) entry which is preliminary data.</text>
</comment>
<dbReference type="AlphaFoldDB" id="A0A9Q5N9E6"/>
<proteinExistence type="predicted"/>